<evidence type="ECO:0000256" key="3">
    <source>
        <dbReference type="SAM" id="MobiDB-lite"/>
    </source>
</evidence>
<evidence type="ECO:0000259" key="4">
    <source>
        <dbReference type="Pfam" id="PF01648"/>
    </source>
</evidence>
<comment type="caution">
    <text evidence="5">The sequence shown here is derived from an EMBL/GenBank/DDBJ whole genome shotgun (WGS) entry which is preliminary data.</text>
</comment>
<evidence type="ECO:0000313" key="5">
    <source>
        <dbReference type="EMBL" id="KAA8888933.1"/>
    </source>
</evidence>
<dbReference type="Gene3D" id="3.90.470.20">
    <property type="entry name" value="4'-phosphopantetheinyl transferase domain"/>
    <property type="match status" value="2"/>
</dbReference>
<accession>A0A5N0EIY0</accession>
<keyword evidence="2 5" id="KW-0808">Transferase</keyword>
<dbReference type="AlphaFoldDB" id="A0A5N0EIY0"/>
<reference evidence="5 6" key="1">
    <citation type="submission" date="2019-09" db="EMBL/GenBank/DDBJ databases">
        <authorList>
            <person name="Wang X."/>
        </authorList>
    </citation>
    <scope>NUCLEOTIDE SEQUENCE [LARGE SCALE GENOMIC DNA]</scope>
    <source>
        <strain evidence="5 6">CICC 11023</strain>
    </source>
</reference>
<evidence type="ECO:0000256" key="2">
    <source>
        <dbReference type="ARBA" id="ARBA00022679"/>
    </source>
</evidence>
<feature type="region of interest" description="Disordered" evidence="3">
    <location>
        <begin position="226"/>
        <end position="246"/>
    </location>
</feature>
<keyword evidence="6" id="KW-1185">Reference proteome</keyword>
<name>A0A5N0EIY0_9NOCA</name>
<protein>
    <submittedName>
        <fullName evidence="5">4'-phosphopantetheinyl transferase superfamily protein</fullName>
    </submittedName>
</protein>
<sequence length="246" mass="26117">MSGDTAPRRTIAPDGVALWWFGLNGKCCAGDRLVLSSEELARSDRFDTAAFAADYIRIRATMRRVLAAYAGTAPADLAFTVGEHGKPGLACAAPAFNLTHTDGLAVIAIAGSGSIGVDAESLDAYFDLAGLAPRVLTPRERERVGADHGRFLRHWVAKESYLKWLGSGLTVSPDTIELSADQAGRAVVSGVDGVDLPARYVHQFGLGTRYVGAVVGDRVPRRYPLRPAESASAEANVRHRTSGVQA</sequence>
<feature type="domain" description="4'-phosphopantetheinyl transferase" evidence="4">
    <location>
        <begin position="114"/>
        <end position="189"/>
    </location>
</feature>
<gene>
    <name evidence="5" type="ORF">F3087_07990</name>
</gene>
<dbReference type="GO" id="GO:0019878">
    <property type="term" value="P:lysine biosynthetic process via aminoadipic acid"/>
    <property type="evidence" value="ECO:0007669"/>
    <property type="project" value="TreeGrafter"/>
</dbReference>
<dbReference type="RefSeq" id="WP_150401208.1">
    <property type="nucleotide sequence ID" value="NZ_VXLC01000003.1"/>
</dbReference>
<dbReference type="PANTHER" id="PTHR12215">
    <property type="entry name" value="PHOSPHOPANTETHEINE TRANSFERASE"/>
    <property type="match status" value="1"/>
</dbReference>
<dbReference type="GO" id="GO:0000287">
    <property type="term" value="F:magnesium ion binding"/>
    <property type="evidence" value="ECO:0007669"/>
    <property type="project" value="InterPro"/>
</dbReference>
<organism evidence="5 6">
    <name type="scientific">Nocardia colli</name>
    <dbReference type="NCBI Taxonomy" id="2545717"/>
    <lineage>
        <taxon>Bacteria</taxon>
        <taxon>Bacillati</taxon>
        <taxon>Actinomycetota</taxon>
        <taxon>Actinomycetes</taxon>
        <taxon>Mycobacteriales</taxon>
        <taxon>Nocardiaceae</taxon>
        <taxon>Nocardia</taxon>
    </lineage>
</organism>
<dbReference type="InterPro" id="IPR037143">
    <property type="entry name" value="4-PPantetheinyl_Trfase_dom_sf"/>
</dbReference>
<dbReference type="Pfam" id="PF01648">
    <property type="entry name" value="ACPS"/>
    <property type="match status" value="1"/>
</dbReference>
<dbReference type="EMBL" id="VXLC01000003">
    <property type="protein sequence ID" value="KAA8888933.1"/>
    <property type="molecule type" value="Genomic_DNA"/>
</dbReference>
<dbReference type="GO" id="GO:0008897">
    <property type="term" value="F:holo-[acyl-carrier-protein] synthase activity"/>
    <property type="evidence" value="ECO:0007669"/>
    <property type="project" value="InterPro"/>
</dbReference>
<evidence type="ECO:0000256" key="1">
    <source>
        <dbReference type="ARBA" id="ARBA00010990"/>
    </source>
</evidence>
<dbReference type="SUPFAM" id="SSF56214">
    <property type="entry name" value="4'-phosphopantetheinyl transferase"/>
    <property type="match status" value="2"/>
</dbReference>
<dbReference type="InterPro" id="IPR008278">
    <property type="entry name" value="4-PPantetheinyl_Trfase_dom"/>
</dbReference>
<evidence type="ECO:0000313" key="6">
    <source>
        <dbReference type="Proteomes" id="UP000323876"/>
    </source>
</evidence>
<dbReference type="OrthoDB" id="190168at2"/>
<dbReference type="Proteomes" id="UP000323876">
    <property type="component" value="Unassembled WGS sequence"/>
</dbReference>
<dbReference type="InterPro" id="IPR050559">
    <property type="entry name" value="P-Pant_transferase_sf"/>
</dbReference>
<proteinExistence type="inferred from homology"/>
<comment type="similarity">
    <text evidence="1">Belongs to the P-Pant transferase superfamily. Gsp/Sfp/HetI/AcpT family.</text>
</comment>
<dbReference type="GO" id="GO:0005829">
    <property type="term" value="C:cytosol"/>
    <property type="evidence" value="ECO:0007669"/>
    <property type="project" value="TreeGrafter"/>
</dbReference>
<dbReference type="PANTHER" id="PTHR12215:SF10">
    <property type="entry name" value="L-AMINOADIPATE-SEMIALDEHYDE DEHYDROGENASE-PHOSPHOPANTETHEINYL TRANSFERASE"/>
    <property type="match status" value="1"/>
</dbReference>